<dbReference type="EMBL" id="JBHTIU010000039">
    <property type="protein sequence ID" value="MFD0870050.1"/>
    <property type="molecule type" value="Genomic_DNA"/>
</dbReference>
<dbReference type="InterPro" id="IPR029061">
    <property type="entry name" value="THDP-binding"/>
</dbReference>
<dbReference type="InterPro" id="IPR012000">
    <property type="entry name" value="Thiamin_PyroP_enz_cen_dom"/>
</dbReference>
<proteinExistence type="inferred from homology"/>
<dbReference type="InterPro" id="IPR011766">
    <property type="entry name" value="TPP_enzyme_TPP-bd"/>
</dbReference>
<dbReference type="InterPro" id="IPR029035">
    <property type="entry name" value="DHS-like_NAD/FAD-binding_dom"/>
</dbReference>
<protein>
    <submittedName>
        <fullName evidence="7">Thiamine pyrophosphate-binding protein</fullName>
    </submittedName>
</protein>
<evidence type="ECO:0000256" key="3">
    <source>
        <dbReference type="RuleBase" id="RU362132"/>
    </source>
</evidence>
<dbReference type="InterPro" id="IPR047211">
    <property type="entry name" value="POXB-like"/>
</dbReference>
<dbReference type="PANTHER" id="PTHR42981">
    <property type="entry name" value="PYRUVATE DEHYDROGENASE [UBIQUINONE]"/>
    <property type="match status" value="1"/>
</dbReference>
<dbReference type="RefSeq" id="WP_379288541.1">
    <property type="nucleotide sequence ID" value="NZ_JBHTIU010000039.1"/>
</dbReference>
<dbReference type="Gene3D" id="3.40.50.970">
    <property type="match status" value="2"/>
</dbReference>
<dbReference type="Gene3D" id="3.40.50.1220">
    <property type="entry name" value="TPP-binding domain"/>
    <property type="match status" value="1"/>
</dbReference>
<dbReference type="Pfam" id="PF02775">
    <property type="entry name" value="TPP_enzyme_C"/>
    <property type="match status" value="1"/>
</dbReference>
<feature type="domain" description="Thiamine pyrophosphate enzyme N-terminal TPP-binding" evidence="6">
    <location>
        <begin position="23"/>
        <end position="138"/>
    </location>
</feature>
<reference evidence="8" key="1">
    <citation type="journal article" date="2019" name="Int. J. Syst. Evol. Microbiol.">
        <title>The Global Catalogue of Microorganisms (GCM) 10K type strain sequencing project: providing services to taxonomists for standard genome sequencing and annotation.</title>
        <authorList>
            <consortium name="The Broad Institute Genomics Platform"/>
            <consortium name="The Broad Institute Genome Sequencing Center for Infectious Disease"/>
            <person name="Wu L."/>
            <person name="Ma J."/>
        </authorList>
    </citation>
    <scope>NUCLEOTIDE SEQUENCE [LARGE SCALE GENOMIC DNA]</scope>
    <source>
        <strain evidence="8">CCUG 57263</strain>
    </source>
</reference>
<evidence type="ECO:0000256" key="2">
    <source>
        <dbReference type="ARBA" id="ARBA00023052"/>
    </source>
</evidence>
<evidence type="ECO:0000313" key="7">
    <source>
        <dbReference type="EMBL" id="MFD0870050.1"/>
    </source>
</evidence>
<sequence length="557" mass="60269">MNILTEEKLNKPVLAEEAEPISMTVAQYIVKQLSAWGVRRIYGVIGDTTFDLLDELARQNEIAYIACRHEGAAALMASAEAKLTGGIGVCLATSGPGIANLLNGLADAAADRAGVLAITGQVDSDQIGTGTKQEINQQLLIQPIARQSELLAHPDALPQLLQRLLVHAVLHGEVTHLSIPKDGFRKKVRGEVVPYFPHLHQAVETPLQLWEDAARRLDSAMRPVIYAGRGAESASQELIRLAEKLGAPIITSLPARTLVPNDHPLYAGGLGQAGSECSSLILAECDLVLMLGATWWPDDYVPKQASVLQIDIDPSQMGKGHPLVQGIVADLASALPKINERLGQQPDRTSWKERTAKLREAWRLRIEGEAALEGSPTPPQAIMAELSDWLESDAIIAVDTGDHTLWFNRIYQAKREQRILISGRWRTLGFAVPAAIAAKLCCPERQVVAVAGDGGAVQTLLEFQTAVEQGLPITVLIINNGAYAMEKNRMLAERMNTLGSVIRNLDFAAVAKALGGYGRRVEDRNGLREALTEAQKNPQPVLIEVMTADTVVPHTSA</sequence>
<comment type="caution">
    <text evidence="7">The sequence shown here is derived from an EMBL/GenBank/DDBJ whole genome shotgun (WGS) entry which is preliminary data.</text>
</comment>
<name>A0ABW3DDB2_9BACL</name>
<dbReference type="SUPFAM" id="SSF52467">
    <property type="entry name" value="DHS-like NAD/FAD-binding domain"/>
    <property type="match status" value="1"/>
</dbReference>
<feature type="domain" description="Thiamine pyrophosphate enzyme central" evidence="4">
    <location>
        <begin position="211"/>
        <end position="337"/>
    </location>
</feature>
<evidence type="ECO:0000259" key="6">
    <source>
        <dbReference type="Pfam" id="PF02776"/>
    </source>
</evidence>
<evidence type="ECO:0000259" key="5">
    <source>
        <dbReference type="Pfam" id="PF02775"/>
    </source>
</evidence>
<accession>A0ABW3DDB2</accession>
<evidence type="ECO:0000259" key="4">
    <source>
        <dbReference type="Pfam" id="PF00205"/>
    </source>
</evidence>
<feature type="domain" description="Thiamine pyrophosphate enzyme TPP-binding" evidence="5">
    <location>
        <begin position="399"/>
        <end position="545"/>
    </location>
</feature>
<dbReference type="PANTHER" id="PTHR42981:SF2">
    <property type="entry name" value="PYRUVATE DEHYDROGENASE [UBIQUINONE]"/>
    <property type="match status" value="1"/>
</dbReference>
<comment type="similarity">
    <text evidence="1 3">Belongs to the TPP enzyme family.</text>
</comment>
<evidence type="ECO:0000313" key="8">
    <source>
        <dbReference type="Proteomes" id="UP001597120"/>
    </source>
</evidence>
<evidence type="ECO:0000256" key="1">
    <source>
        <dbReference type="ARBA" id="ARBA00007812"/>
    </source>
</evidence>
<dbReference type="PROSITE" id="PS00187">
    <property type="entry name" value="TPP_ENZYMES"/>
    <property type="match status" value="1"/>
</dbReference>
<dbReference type="Pfam" id="PF02776">
    <property type="entry name" value="TPP_enzyme_N"/>
    <property type="match status" value="1"/>
</dbReference>
<keyword evidence="2 3" id="KW-0786">Thiamine pyrophosphate</keyword>
<dbReference type="SUPFAM" id="SSF52518">
    <property type="entry name" value="Thiamin diphosphate-binding fold (THDP-binding)"/>
    <property type="match status" value="2"/>
</dbReference>
<gene>
    <name evidence="7" type="ORF">ACFQ03_12890</name>
</gene>
<dbReference type="InterPro" id="IPR000399">
    <property type="entry name" value="TPP-bd_CS"/>
</dbReference>
<dbReference type="Pfam" id="PF00205">
    <property type="entry name" value="TPP_enzyme_M"/>
    <property type="match status" value="1"/>
</dbReference>
<keyword evidence="8" id="KW-1185">Reference proteome</keyword>
<dbReference type="InterPro" id="IPR012001">
    <property type="entry name" value="Thiamin_PyroP_enz_TPP-bd_dom"/>
</dbReference>
<dbReference type="Proteomes" id="UP001597120">
    <property type="component" value="Unassembled WGS sequence"/>
</dbReference>
<organism evidence="7 8">
    <name type="scientific">Paenibacillus residui</name>
    <dbReference type="NCBI Taxonomy" id="629724"/>
    <lineage>
        <taxon>Bacteria</taxon>
        <taxon>Bacillati</taxon>
        <taxon>Bacillota</taxon>
        <taxon>Bacilli</taxon>
        <taxon>Bacillales</taxon>
        <taxon>Paenibacillaceae</taxon>
        <taxon>Paenibacillus</taxon>
    </lineage>
</organism>